<reference evidence="3" key="1">
    <citation type="submission" date="2021-12" db="EMBL/GenBank/DDBJ databases">
        <title>Convergent genome expansion in fungi linked to evolution of root-endophyte symbiosis.</title>
        <authorList>
            <consortium name="DOE Joint Genome Institute"/>
            <person name="Ke Y.-H."/>
            <person name="Bonito G."/>
            <person name="Liao H.-L."/>
            <person name="Looney B."/>
            <person name="Rojas-Flechas A."/>
            <person name="Nash J."/>
            <person name="Hameed K."/>
            <person name="Schadt C."/>
            <person name="Martin F."/>
            <person name="Crous P.W."/>
            <person name="Miettinen O."/>
            <person name="Magnuson J.K."/>
            <person name="Labbe J."/>
            <person name="Jacobson D."/>
            <person name="Doktycz M.J."/>
            <person name="Veneault-Fourrey C."/>
            <person name="Kuo A."/>
            <person name="Mondo S."/>
            <person name="Calhoun S."/>
            <person name="Riley R."/>
            <person name="Ohm R."/>
            <person name="LaButti K."/>
            <person name="Andreopoulos B."/>
            <person name="Pangilinan J."/>
            <person name="Nolan M."/>
            <person name="Tritt A."/>
            <person name="Clum A."/>
            <person name="Lipzen A."/>
            <person name="Daum C."/>
            <person name="Barry K."/>
            <person name="Grigoriev I.V."/>
            <person name="Vilgalys R."/>
        </authorList>
    </citation>
    <scope>NUCLEOTIDE SEQUENCE</scope>
    <source>
        <strain evidence="3">PMI_201</strain>
    </source>
</reference>
<accession>A0AAD4Q278</accession>
<proteinExistence type="predicted"/>
<feature type="region of interest" description="Disordered" evidence="1">
    <location>
        <begin position="120"/>
        <end position="209"/>
    </location>
</feature>
<feature type="compositionally biased region" description="Low complexity" evidence="1">
    <location>
        <begin position="20"/>
        <end position="30"/>
    </location>
</feature>
<comment type="caution">
    <text evidence="3">The sequence shown here is derived from an EMBL/GenBank/DDBJ whole genome shotgun (WGS) entry which is preliminary data.</text>
</comment>
<dbReference type="InterPro" id="IPR055936">
    <property type="entry name" value="DUF7514"/>
</dbReference>
<dbReference type="PANTHER" id="PTHR39611:SF1">
    <property type="entry name" value="HYDROXYPROLINE-RICH GLYCOPROTEIN DZ-HRGP"/>
    <property type="match status" value="1"/>
</dbReference>
<evidence type="ECO:0000313" key="4">
    <source>
        <dbReference type="Proteomes" id="UP001201262"/>
    </source>
</evidence>
<dbReference type="Proteomes" id="UP001201262">
    <property type="component" value="Unassembled WGS sequence"/>
</dbReference>
<dbReference type="EMBL" id="JAJTJA010000005">
    <property type="protein sequence ID" value="KAH8699285.1"/>
    <property type="molecule type" value="Genomic_DNA"/>
</dbReference>
<keyword evidence="4" id="KW-1185">Reference proteome</keyword>
<feature type="compositionally biased region" description="Low complexity" evidence="1">
    <location>
        <begin position="540"/>
        <end position="554"/>
    </location>
</feature>
<feature type="domain" description="DUF7514" evidence="2">
    <location>
        <begin position="225"/>
        <end position="384"/>
    </location>
</feature>
<sequence>MAYDSYRDPPGAYEPGDGNGATNSSANTNSFPDERPYVPSSYHPPYPSQYMSDQVQMPQPRMPSPSFQGPAPISSTGGRIDDAVASAVNQADHTNTFSPELIQQVTASVIQQLHAYGLGSAQGGQQQQPQQPPPPPQSVPSALDNTYYKPPPSAQYSKSQSPEIRELKSAHTVPLEARDGQPRPSPDKADSIRVEARPEARPVISDRAPASSELTTLERIWGILFEDGKPTPRLGQLLRGIAVHLIEDYEPGNTLVVIPEKMQKYYADTKVSTDTYPFHDIFDDQASSISRIYRDIEAEHHLVQGPLNLNARPDKPGLTPRGFERWFTVMILANPDREFARLKKTVLDMPISNPDDKKERFPKELPRRLFPKSADLKLLEKLEASIITHSEVDLPQSPPSERSKSPIRRVPVEKSPSRVPTVTERPTPPPPVQEREPQTYSSSSTAVVDDDEEETISPRPIERERKPYSAQPGGGKFYDDGADQPSKNETSKGKDFLTSPITATHRQSHTYGQDAPHMRTGSQSTTTTSGGGYNSHTHHGTISSKSGRTRSSSVGVGGPGDYRHSEPDLNSFDSDYLGSGSGGHYRTSSTAGDGYDDNRRYRDYDRDDARDYEFIRERERDRERRHHDHLNSRATWSDEDYYRGLLGGQGSGPVGGHDYKYR</sequence>
<feature type="compositionally biased region" description="Polar residues" evidence="1">
    <location>
        <begin position="499"/>
        <end position="511"/>
    </location>
</feature>
<dbReference type="RefSeq" id="XP_046073749.1">
    <property type="nucleotide sequence ID" value="XM_046218221.1"/>
</dbReference>
<feature type="region of interest" description="Disordered" evidence="1">
    <location>
        <begin position="1"/>
        <end position="87"/>
    </location>
</feature>
<feature type="compositionally biased region" description="Gly residues" evidence="1">
    <location>
        <begin position="645"/>
        <end position="655"/>
    </location>
</feature>
<protein>
    <recommendedName>
        <fullName evidence="2">DUF7514 domain-containing protein</fullName>
    </recommendedName>
</protein>
<evidence type="ECO:0000313" key="3">
    <source>
        <dbReference type="EMBL" id="KAH8699285.1"/>
    </source>
</evidence>
<organism evidence="3 4">
    <name type="scientific">Talaromyces proteolyticus</name>
    <dbReference type="NCBI Taxonomy" id="1131652"/>
    <lineage>
        <taxon>Eukaryota</taxon>
        <taxon>Fungi</taxon>
        <taxon>Dikarya</taxon>
        <taxon>Ascomycota</taxon>
        <taxon>Pezizomycotina</taxon>
        <taxon>Eurotiomycetes</taxon>
        <taxon>Eurotiomycetidae</taxon>
        <taxon>Eurotiales</taxon>
        <taxon>Trichocomaceae</taxon>
        <taxon>Talaromyces</taxon>
        <taxon>Talaromyces sect. Bacilispori</taxon>
    </lineage>
</organism>
<feature type="compositionally biased region" description="Basic and acidic residues" evidence="1">
    <location>
        <begin position="176"/>
        <end position="200"/>
    </location>
</feature>
<dbReference type="GeneID" id="70248508"/>
<dbReference type="AlphaFoldDB" id="A0AAD4Q278"/>
<feature type="region of interest" description="Disordered" evidence="1">
    <location>
        <begin position="390"/>
        <end position="611"/>
    </location>
</feature>
<dbReference type="Pfam" id="PF24355">
    <property type="entry name" value="DUF7514"/>
    <property type="match status" value="1"/>
</dbReference>
<feature type="compositionally biased region" description="Basic and acidic residues" evidence="1">
    <location>
        <begin position="596"/>
        <end position="611"/>
    </location>
</feature>
<evidence type="ECO:0000256" key="1">
    <source>
        <dbReference type="SAM" id="MobiDB-lite"/>
    </source>
</evidence>
<name>A0AAD4Q278_9EURO</name>
<gene>
    <name evidence="3" type="ORF">BGW36DRAFT_396818</name>
</gene>
<feature type="region of interest" description="Disordered" evidence="1">
    <location>
        <begin position="641"/>
        <end position="662"/>
    </location>
</feature>
<dbReference type="PANTHER" id="PTHR39611">
    <property type="entry name" value="HYDROXYPROLINE-RICH GLYCOPROTEIN DZ-HRGP-RELATED"/>
    <property type="match status" value="1"/>
</dbReference>
<evidence type="ECO:0000259" key="2">
    <source>
        <dbReference type="Pfam" id="PF24355"/>
    </source>
</evidence>